<sequence>MLLLRQLKLPMLPLRGCAGALSQAHGAPTENKMLSFCLSFCTGDTNLCHCVTALSPVPQSQRPQHITECDRDYENIIKTRITHKSTHATSNPAASTSSFSRSSVFTLADVDAPSHEHPLIGEALCQLLLLRSVWRLQGSLCPIFSNRAKYGRRCLFQINAVHFPGNEAPTSY</sequence>
<gene>
    <name evidence="1" type="ORF">PLEPLA_LOCUS41097</name>
</gene>
<dbReference type="EMBL" id="CADEAL010004165">
    <property type="protein sequence ID" value="CAB1453344.1"/>
    <property type="molecule type" value="Genomic_DNA"/>
</dbReference>
<evidence type="ECO:0000313" key="2">
    <source>
        <dbReference type="Proteomes" id="UP001153269"/>
    </source>
</evidence>
<keyword evidence="2" id="KW-1185">Reference proteome</keyword>
<accession>A0A9N7Z9A1</accession>
<dbReference type="Proteomes" id="UP001153269">
    <property type="component" value="Unassembled WGS sequence"/>
</dbReference>
<comment type="caution">
    <text evidence="1">The sequence shown here is derived from an EMBL/GenBank/DDBJ whole genome shotgun (WGS) entry which is preliminary data.</text>
</comment>
<protein>
    <submittedName>
        <fullName evidence="1">Uncharacterized protein</fullName>
    </submittedName>
</protein>
<name>A0A9N7Z9A1_PLEPL</name>
<proteinExistence type="predicted"/>
<organism evidence="1 2">
    <name type="scientific">Pleuronectes platessa</name>
    <name type="common">European plaice</name>
    <dbReference type="NCBI Taxonomy" id="8262"/>
    <lineage>
        <taxon>Eukaryota</taxon>
        <taxon>Metazoa</taxon>
        <taxon>Chordata</taxon>
        <taxon>Craniata</taxon>
        <taxon>Vertebrata</taxon>
        <taxon>Euteleostomi</taxon>
        <taxon>Actinopterygii</taxon>
        <taxon>Neopterygii</taxon>
        <taxon>Teleostei</taxon>
        <taxon>Neoteleostei</taxon>
        <taxon>Acanthomorphata</taxon>
        <taxon>Carangaria</taxon>
        <taxon>Pleuronectiformes</taxon>
        <taxon>Pleuronectoidei</taxon>
        <taxon>Pleuronectidae</taxon>
        <taxon>Pleuronectes</taxon>
    </lineage>
</organism>
<reference evidence="1" key="1">
    <citation type="submission" date="2020-03" db="EMBL/GenBank/DDBJ databases">
        <authorList>
            <person name="Weist P."/>
        </authorList>
    </citation>
    <scope>NUCLEOTIDE SEQUENCE</scope>
</reference>
<dbReference type="AlphaFoldDB" id="A0A9N7Z9A1"/>
<evidence type="ECO:0000313" key="1">
    <source>
        <dbReference type="EMBL" id="CAB1453344.1"/>
    </source>
</evidence>